<dbReference type="EMBL" id="QRBI01000120">
    <property type="protein sequence ID" value="RMC06397.1"/>
    <property type="molecule type" value="Genomic_DNA"/>
</dbReference>
<evidence type="ECO:0008006" key="3">
    <source>
        <dbReference type="Google" id="ProtNLM"/>
    </source>
</evidence>
<dbReference type="PRINTS" id="PR01345">
    <property type="entry name" value="CERVTRCPTASE"/>
</dbReference>
<dbReference type="Proteomes" id="UP000269221">
    <property type="component" value="Unassembled WGS sequence"/>
</dbReference>
<dbReference type="OrthoDB" id="416454at2759"/>
<sequence length="172" mass="19229">MDNGIESALTNPCGAVDTLEGREPFQSELDRLGSWACANLMKFNKAKCKILHVGQERHKQKYRLEKEQIKSSPEEKDLGLLLDEKFSLRHPEGHLYPGLSGKQCGQQRERGDSLPLLCPRLLCSALLCSALVKLHLECCVQVWGSQRKKDGNLSEHVQRRVTGLLPSPVKTG</sequence>
<organism evidence="1 2">
    <name type="scientific">Hirundo rustica rustica</name>
    <dbReference type="NCBI Taxonomy" id="333673"/>
    <lineage>
        <taxon>Eukaryota</taxon>
        <taxon>Metazoa</taxon>
        <taxon>Chordata</taxon>
        <taxon>Craniata</taxon>
        <taxon>Vertebrata</taxon>
        <taxon>Euteleostomi</taxon>
        <taxon>Archelosauria</taxon>
        <taxon>Archosauria</taxon>
        <taxon>Dinosauria</taxon>
        <taxon>Saurischia</taxon>
        <taxon>Theropoda</taxon>
        <taxon>Coelurosauria</taxon>
        <taxon>Aves</taxon>
        <taxon>Neognathae</taxon>
        <taxon>Neoaves</taxon>
        <taxon>Telluraves</taxon>
        <taxon>Australaves</taxon>
        <taxon>Passeriformes</taxon>
        <taxon>Sylvioidea</taxon>
        <taxon>Hirundinidae</taxon>
        <taxon>Hirundo</taxon>
    </lineage>
</organism>
<proteinExistence type="predicted"/>
<comment type="caution">
    <text evidence="1">The sequence shown here is derived from an EMBL/GenBank/DDBJ whole genome shotgun (WGS) entry which is preliminary data.</text>
</comment>
<reference evidence="1 2" key="1">
    <citation type="submission" date="2018-07" db="EMBL/GenBank/DDBJ databases">
        <title>A high quality draft genome assembly of the barn swallow (H. rustica rustica).</title>
        <authorList>
            <person name="Formenti G."/>
            <person name="Chiara M."/>
            <person name="Poveda L."/>
            <person name="Francoijs K.-J."/>
            <person name="Bonisoli-Alquati A."/>
            <person name="Canova L."/>
            <person name="Gianfranceschi L."/>
            <person name="Horner D.S."/>
            <person name="Saino N."/>
        </authorList>
    </citation>
    <scope>NUCLEOTIDE SEQUENCE [LARGE SCALE GENOMIC DNA]</scope>
    <source>
        <strain evidence="1">Chelidonia</strain>
        <tissue evidence="1">Blood</tissue>
    </source>
</reference>
<dbReference type="STRING" id="333673.A0A3M0KGY9"/>
<dbReference type="AlphaFoldDB" id="A0A3M0KGY9"/>
<gene>
    <name evidence="1" type="ORF">DUI87_15831</name>
</gene>
<name>A0A3M0KGY9_HIRRU</name>
<keyword evidence="2" id="KW-1185">Reference proteome</keyword>
<evidence type="ECO:0000313" key="1">
    <source>
        <dbReference type="EMBL" id="RMC06397.1"/>
    </source>
</evidence>
<protein>
    <recommendedName>
        <fullName evidence="3">Rna-directed dna polymerase from mobile element jockey-like</fullName>
    </recommendedName>
</protein>
<dbReference type="PANTHER" id="PTHR33332">
    <property type="entry name" value="REVERSE TRANSCRIPTASE DOMAIN-CONTAINING PROTEIN"/>
    <property type="match status" value="1"/>
</dbReference>
<evidence type="ECO:0000313" key="2">
    <source>
        <dbReference type="Proteomes" id="UP000269221"/>
    </source>
</evidence>
<accession>A0A3M0KGY9</accession>